<organism evidence="4 5">
    <name type="scientific">Rhodotorula diobovata</name>
    <dbReference type="NCBI Taxonomy" id="5288"/>
    <lineage>
        <taxon>Eukaryota</taxon>
        <taxon>Fungi</taxon>
        <taxon>Dikarya</taxon>
        <taxon>Basidiomycota</taxon>
        <taxon>Pucciniomycotina</taxon>
        <taxon>Microbotryomycetes</taxon>
        <taxon>Sporidiobolales</taxon>
        <taxon>Sporidiobolaceae</taxon>
        <taxon>Rhodotorula</taxon>
    </lineage>
</organism>
<dbReference type="OrthoDB" id="2670688at2759"/>
<feature type="compositionally biased region" description="Basic residues" evidence="2">
    <location>
        <begin position="825"/>
        <end position="841"/>
    </location>
</feature>
<feature type="compositionally biased region" description="Basic residues" evidence="2">
    <location>
        <begin position="652"/>
        <end position="662"/>
    </location>
</feature>
<feature type="coiled-coil region" evidence="1">
    <location>
        <begin position="560"/>
        <end position="615"/>
    </location>
</feature>
<feature type="compositionally biased region" description="Polar residues" evidence="2">
    <location>
        <begin position="235"/>
        <end position="247"/>
    </location>
</feature>
<keyword evidence="1" id="KW-0175">Coiled coil</keyword>
<evidence type="ECO:0000313" key="4">
    <source>
        <dbReference type="EMBL" id="TNY23991.1"/>
    </source>
</evidence>
<feature type="region of interest" description="Disordered" evidence="2">
    <location>
        <begin position="801"/>
        <end position="897"/>
    </location>
</feature>
<feature type="coiled-coil region" evidence="1">
    <location>
        <begin position="368"/>
        <end position="416"/>
    </location>
</feature>
<feature type="region of interest" description="Disordered" evidence="2">
    <location>
        <begin position="416"/>
        <end position="492"/>
    </location>
</feature>
<feature type="compositionally biased region" description="Polar residues" evidence="2">
    <location>
        <begin position="744"/>
        <end position="753"/>
    </location>
</feature>
<comment type="caution">
    <text evidence="4">The sequence shown here is derived from an EMBL/GenBank/DDBJ whole genome shotgun (WGS) entry which is preliminary data.</text>
</comment>
<keyword evidence="3" id="KW-0812">Transmembrane</keyword>
<accession>A0A5C5G7Y2</accession>
<feature type="compositionally biased region" description="Acidic residues" evidence="2">
    <location>
        <begin position="461"/>
        <end position="476"/>
    </location>
</feature>
<feature type="compositionally biased region" description="Polar residues" evidence="2">
    <location>
        <begin position="62"/>
        <end position="71"/>
    </location>
</feature>
<dbReference type="Proteomes" id="UP000311382">
    <property type="component" value="Unassembled WGS sequence"/>
</dbReference>
<feature type="region of interest" description="Disordered" evidence="2">
    <location>
        <begin position="1"/>
        <end position="139"/>
    </location>
</feature>
<dbReference type="EMBL" id="SOZI01000006">
    <property type="protein sequence ID" value="TNY23991.1"/>
    <property type="molecule type" value="Genomic_DNA"/>
</dbReference>
<proteinExistence type="predicted"/>
<dbReference type="AlphaFoldDB" id="A0A5C5G7Y2"/>
<feature type="compositionally biased region" description="Basic and acidic residues" evidence="2">
    <location>
        <begin position="882"/>
        <end position="897"/>
    </location>
</feature>
<keyword evidence="5" id="KW-1185">Reference proteome</keyword>
<feature type="compositionally biased region" description="Polar residues" evidence="2">
    <location>
        <begin position="666"/>
        <end position="696"/>
    </location>
</feature>
<reference evidence="4 5" key="1">
    <citation type="submission" date="2019-03" db="EMBL/GenBank/DDBJ databases">
        <title>Rhodosporidium diobovatum UCD-FST 08-225 genome sequencing, assembly, and annotation.</title>
        <authorList>
            <person name="Fakankun I.U."/>
            <person name="Fristensky B."/>
            <person name="Levin D.B."/>
        </authorList>
    </citation>
    <scope>NUCLEOTIDE SEQUENCE [LARGE SCALE GENOMIC DNA]</scope>
    <source>
        <strain evidence="4 5">UCD-FST 08-225</strain>
    </source>
</reference>
<name>A0A5C5G7Y2_9BASI</name>
<sequence>MHPPLTARPRPPARRNASKGVFTALPTPSTPRRRRQSQLDADANTGDDDSWGRASGQRASLGLQQPDSMQLESRREAGASQGDCEAGSLLDEADTPSSPPPSTPIRSGIRANTCTNAPPAGVPFPQEAGDPFGDSAGTVAQQDDTARNAAPGLGIDEGDTTISIDALKGLSRDELERMLQEADRIIRDKEQELSTFTAAGEELLNEFNSLRQRHESLVGRAPAFPSSRSPEHTSRNSTISAATSSPVVSGERRRRSWRKSLGFPPPTSSPKESASTPVRRDRLSSGLSYRTRDPSSDISPSATFRFRASSTVTPERSPTATRRGGPSASRLSPFNASKALLSPGSAAHELASLNQVNYALTLQLSDLHADVEETEREGRKRLRKLERELQVVREDLERAEQRNALLETEVELVKERENELARSTRVGPTPRRPAAAPLSLDNQHETPTFDWRVRPAPFPTTDDDDDDDDDNDDDNEASSPIRRFGPPTPLGKETALDAIFAHQPSSPPAVGPPAFASSLLDDNSLGSSRTLPFPRSVTRTVSTSSLAPLPLPMQLDPSLEQQADELVEQLMNKIDGLQDTNDIIALEREQMETRLALAQEEVNEWKERCEELAEENAMGRLGWEGPKAAIAWHSESDADADTDAPRSASRPSRARRITRRSRLLTQNSNTPTSLSSDIFSGSTTGRDTPSPDSSPAVTKRTLEHELGEELGGNESLAHEAESVSSVIIRSGRSKPRRSRRGLDPSTSSSSGLPVTTADDILPSGSLRWAGPPDAETYDQLEQAAEGLIPAWADDEQFTALSSSTSHGRRRLGGGSLWDEPDFRPQRAKSSKKSKGKGRHARALNDEYDEGAAPRESSSQTRRKLAQRRLSREASTRTGLDLVHVRDPAHSDHASRASFDESDISSDYDALDHPLTRTSDYYPLALRSRYHPRMLATMMTDSALRHVVTLVTWIQFLVVLGMALGFALWQGPKKTLGLVDGRRRLR</sequence>
<keyword evidence="3" id="KW-0472">Membrane</keyword>
<evidence type="ECO:0000313" key="5">
    <source>
        <dbReference type="Proteomes" id="UP000311382"/>
    </source>
</evidence>
<feature type="compositionally biased region" description="Polar residues" evidence="2">
    <location>
        <begin position="296"/>
        <end position="320"/>
    </location>
</feature>
<evidence type="ECO:0000256" key="1">
    <source>
        <dbReference type="SAM" id="Coils"/>
    </source>
</evidence>
<feature type="region of interest" description="Disordered" evidence="2">
    <location>
        <begin position="635"/>
        <end position="773"/>
    </location>
</feature>
<protein>
    <submittedName>
        <fullName evidence="4">Uncharacterized protein</fullName>
    </submittedName>
</protein>
<evidence type="ECO:0000256" key="2">
    <source>
        <dbReference type="SAM" id="MobiDB-lite"/>
    </source>
</evidence>
<feature type="transmembrane region" description="Helical" evidence="3">
    <location>
        <begin position="946"/>
        <end position="968"/>
    </location>
</feature>
<gene>
    <name evidence="4" type="ORF">DMC30DRAFT_239436</name>
</gene>
<keyword evidence="3" id="KW-1133">Transmembrane helix</keyword>
<evidence type="ECO:0000256" key="3">
    <source>
        <dbReference type="SAM" id="Phobius"/>
    </source>
</evidence>
<feature type="region of interest" description="Disordered" evidence="2">
    <location>
        <begin position="218"/>
        <end position="331"/>
    </location>
</feature>